<dbReference type="Proteomes" id="UP000298200">
    <property type="component" value="Unassembled WGS sequence"/>
</dbReference>
<dbReference type="EMBL" id="RQFU01000020">
    <property type="protein sequence ID" value="TGL17936.1"/>
    <property type="molecule type" value="Genomic_DNA"/>
</dbReference>
<feature type="domain" description="LysM" evidence="2">
    <location>
        <begin position="599"/>
        <end position="657"/>
    </location>
</feature>
<evidence type="ECO:0000313" key="4">
    <source>
        <dbReference type="Proteomes" id="UP000298200"/>
    </source>
</evidence>
<keyword evidence="1" id="KW-0472">Membrane</keyword>
<dbReference type="PROSITE" id="PS51782">
    <property type="entry name" value="LYSM"/>
    <property type="match status" value="1"/>
</dbReference>
<evidence type="ECO:0000259" key="2">
    <source>
        <dbReference type="PROSITE" id="PS51782"/>
    </source>
</evidence>
<proteinExistence type="predicted"/>
<feature type="transmembrane region" description="Helical" evidence="1">
    <location>
        <begin position="270"/>
        <end position="289"/>
    </location>
</feature>
<evidence type="ECO:0000256" key="1">
    <source>
        <dbReference type="SAM" id="Phobius"/>
    </source>
</evidence>
<reference evidence="4" key="1">
    <citation type="journal article" date="2019" name="PLoS Negl. Trop. Dis.">
        <title>Revisiting the worldwide diversity of Leptospira species in the environment.</title>
        <authorList>
            <person name="Vincent A.T."/>
            <person name="Schiettekatte O."/>
            <person name="Bourhy P."/>
            <person name="Veyrier F.J."/>
            <person name="Picardeau M."/>
        </authorList>
    </citation>
    <scope>NUCLEOTIDE SEQUENCE [LARGE SCALE GENOMIC DNA]</scope>
    <source>
        <strain evidence="4">201800272</strain>
    </source>
</reference>
<keyword evidence="4" id="KW-1185">Reference proteome</keyword>
<name>A0ABY2M1Y7_9LEPT</name>
<feature type="transmembrane region" description="Helical" evidence="1">
    <location>
        <begin position="237"/>
        <end position="258"/>
    </location>
</feature>
<accession>A0ABY2M1Y7</accession>
<evidence type="ECO:0000313" key="3">
    <source>
        <dbReference type="EMBL" id="TGL17936.1"/>
    </source>
</evidence>
<comment type="caution">
    <text evidence="3">The sequence shown here is derived from an EMBL/GenBank/DDBJ whole genome shotgun (WGS) entry which is preliminary data.</text>
</comment>
<dbReference type="Gene3D" id="3.10.350.10">
    <property type="entry name" value="LysM domain"/>
    <property type="match status" value="1"/>
</dbReference>
<gene>
    <name evidence="3" type="ORF">EHQ46_15890</name>
</gene>
<dbReference type="InterPro" id="IPR036779">
    <property type="entry name" value="LysM_dom_sf"/>
</dbReference>
<dbReference type="CDD" id="cd00118">
    <property type="entry name" value="LysM"/>
    <property type="match status" value="1"/>
</dbReference>
<dbReference type="Pfam" id="PF01476">
    <property type="entry name" value="LysM"/>
    <property type="match status" value="1"/>
</dbReference>
<keyword evidence="1" id="KW-1133">Transmembrane helix</keyword>
<keyword evidence="1" id="KW-0812">Transmembrane</keyword>
<dbReference type="InterPro" id="IPR018392">
    <property type="entry name" value="LysM"/>
</dbReference>
<sequence>MDQNYDKIINTANNELQRRLDTEMGYSGFLRNGEFYGKVSAATGVPLIVRNYIPYKFRGISVPKIKDSKGKSWDMTDLETLTSESGPAASDLETMAEVAIMGMENEFKKIYDPSSKVTYEQPSNFSNYRMVMAAYGQASSGDPEDPPVSLNINDYFLVGAVVQGEFGKHHHQEFWDIMSQKETLDFLDQLLSKEQQRKAKKKADREGKIEAVVTVIAIAAASIVTGGAAAVALGPALAGAGTALYAISAIAVAGYIGYKGHQGYQAGGAAGGVLAIGSAVASMFGPAGMSLGGSYTKEQGFGFNVGAQFEGTPLNAGIGFSQKGGFGFNAGVAMGKNASLNLNLHESGAWGVGLSLHNANKGDRRGIAANIGYRETSDGQVGRSAGFGYNMGVGEIGTLYMGLTTDTLLGNGFRVNLEEEHKNSSNAGALLGYEGEIGWSTGGGFQSSLELRFNSERFRNKLMGNGFSSNQEVALKEFDLVHGKLPPLERAKLKKEKGLPLSEEEVQAEVDEVNAKQREMNTRLGRDILNAIATVKTGLWDDDANNFQIPGLKLVQHRNENSSWLNDILPWGDEPSFGWWVRNLKGDSIIAPDGPIKYQADKIAKGDTIWSKAKEQLLIELGKAPTDQEISSRVNEIISLNPDINVNKLQVGQIIKLPISKVHGNSGLPAIDYQSVVDLTGGNEEKFIKAILSRKAFIDKIASSHGISPDAIVSVMVYEFFGNKNNRLADPAAKYIDEGFRGRGLGWGAIHDESAEFQFQNSNESELNNMRRDLDKSIKAIAEVLSVGATRYLEASNGKIDIRKDPLLMSYAYNIGVYSAGFNNSIKKVTNHYADPTTRERTYYFDLSGNHPAARWLKNKLPRSKNQKKYQILWGNEA</sequence>
<protein>
    <submittedName>
        <fullName evidence="3">LysM peptidoglycan-binding domain-containing protein</fullName>
    </submittedName>
</protein>
<feature type="transmembrane region" description="Helical" evidence="1">
    <location>
        <begin position="209"/>
        <end position="231"/>
    </location>
</feature>
<organism evidence="3 4">
    <name type="scientific">Leptospira yanagawae</name>
    <dbReference type="NCBI Taxonomy" id="293069"/>
    <lineage>
        <taxon>Bacteria</taxon>
        <taxon>Pseudomonadati</taxon>
        <taxon>Spirochaetota</taxon>
        <taxon>Spirochaetia</taxon>
        <taxon>Leptospirales</taxon>
        <taxon>Leptospiraceae</taxon>
        <taxon>Leptospira</taxon>
    </lineage>
</organism>